<gene>
    <name evidence="5" type="ORF">MRSR164_03915</name>
</gene>
<dbReference type="EMBL" id="MLBY01000002">
    <property type="protein sequence ID" value="MEE7455984.1"/>
    <property type="molecule type" value="Genomic_DNA"/>
</dbReference>
<organism evidence="5 6">
    <name type="scientific">Methylobacterium radiotolerans</name>
    <dbReference type="NCBI Taxonomy" id="31998"/>
    <lineage>
        <taxon>Bacteria</taxon>
        <taxon>Pseudomonadati</taxon>
        <taxon>Pseudomonadota</taxon>
        <taxon>Alphaproteobacteria</taxon>
        <taxon>Hyphomicrobiales</taxon>
        <taxon>Methylobacteriaceae</taxon>
        <taxon>Methylobacterium</taxon>
    </lineage>
</organism>
<evidence type="ECO:0000259" key="4">
    <source>
        <dbReference type="Pfam" id="PF03389"/>
    </source>
</evidence>
<reference evidence="5 6" key="1">
    <citation type="journal article" date="2012" name="Genet. Mol. Biol.">
        <title>Analysis of 16S rRNA and mxaF genes revealing insights into Methylobacterium niche-specific plant association.</title>
        <authorList>
            <person name="Dourado M.N."/>
            <person name="Andreote F.D."/>
            <person name="Dini-Andreote F."/>
            <person name="Conti R."/>
            <person name="Araujo J.M."/>
            <person name="Araujo W.L."/>
        </authorList>
    </citation>
    <scope>NUCLEOTIDE SEQUENCE [LARGE SCALE GENOMIC DNA]</scope>
    <source>
        <strain evidence="5 6">SR1.6/4</strain>
    </source>
</reference>
<evidence type="ECO:0000256" key="3">
    <source>
        <dbReference type="SAM" id="MobiDB-lite"/>
    </source>
</evidence>
<evidence type="ECO:0000313" key="5">
    <source>
        <dbReference type="EMBL" id="MEE7455984.1"/>
    </source>
</evidence>
<dbReference type="Proteomes" id="UP001349262">
    <property type="component" value="Unassembled WGS sequence"/>
</dbReference>
<name>A0ABU7T6K9_9HYPH</name>
<dbReference type="Gene3D" id="3.30.930.30">
    <property type="match status" value="1"/>
</dbReference>
<keyword evidence="6" id="KW-1185">Reference proteome</keyword>
<dbReference type="InterPro" id="IPR005053">
    <property type="entry name" value="MobA_MobL"/>
</dbReference>
<comment type="caution">
    <text evidence="5">The sequence shown here is derived from an EMBL/GenBank/DDBJ whole genome shotgun (WGS) entry which is preliminary data.</text>
</comment>
<feature type="compositionally biased region" description="Basic and acidic residues" evidence="3">
    <location>
        <begin position="217"/>
        <end position="237"/>
    </location>
</feature>
<keyword evidence="2" id="KW-0184">Conjugation</keyword>
<feature type="domain" description="MobA/MobL protein" evidence="4">
    <location>
        <begin position="33"/>
        <end position="215"/>
    </location>
</feature>
<evidence type="ECO:0000256" key="1">
    <source>
        <dbReference type="ARBA" id="ARBA00010873"/>
    </source>
</evidence>
<accession>A0ABU7T6K9</accession>
<sequence length="434" mass="50255">MRPGHRPVRWVPTETAVASYHFSAQIISRAKGRSAIAAAAYRSAAQLRDEKTGQVYDYRRRRGVVHTEILLPEGAAPWLADREKLWQHAEQMETRRDAQLARECNFALPHELGAEERLELVRGFVQEQFVRRGMVADLAIHAPTDNDPRNHHAHVMLTLRKATPSGLYRVKTREWNSDALLKEWREAWSIWQNAYLARGQHRDRVDHRSLSAQRQAAQERGDRASAAAFDREPEIHVGTRAQHAGRRPQPPRSQSRTQAQARPQAGAWRSPRQADKRLRVIEYDRIDRGTRASYNADRTTLSAVRLARLVSQLQRRESRLRLIEFRNNQRIRGREEVLDNLRRGRQGRGLTSSDLARLTGVETLARQQLTQYRRRSQLIRLLVGRADRLLAGMFQIEARALSRSRVMTDRLTLRLTPDFSQVQSRGRAMRMTWI</sequence>
<feature type="region of interest" description="Disordered" evidence="3">
    <location>
        <begin position="207"/>
        <end position="273"/>
    </location>
</feature>
<evidence type="ECO:0000256" key="2">
    <source>
        <dbReference type="ARBA" id="ARBA00022971"/>
    </source>
</evidence>
<dbReference type="Pfam" id="PF03389">
    <property type="entry name" value="MobA_MobL"/>
    <property type="match status" value="1"/>
</dbReference>
<proteinExistence type="inferred from homology"/>
<dbReference type="NCBIfam" id="NF041496">
    <property type="entry name" value="MobQ"/>
    <property type="match status" value="1"/>
</dbReference>
<comment type="similarity">
    <text evidence="1">Belongs to the MobA/MobL family.</text>
</comment>
<evidence type="ECO:0000313" key="6">
    <source>
        <dbReference type="Proteomes" id="UP001349262"/>
    </source>
</evidence>
<protein>
    <recommendedName>
        <fullName evidence="4">MobA/MobL protein domain-containing protein</fullName>
    </recommendedName>
</protein>